<protein>
    <submittedName>
        <fullName evidence="3">Uncharacterized protein</fullName>
    </submittedName>
</protein>
<dbReference type="InterPro" id="IPR027471">
    <property type="entry name" value="YbeD-like_sf"/>
</dbReference>
<dbReference type="Pfam" id="PF04359">
    <property type="entry name" value="DUF493"/>
    <property type="match status" value="1"/>
</dbReference>
<evidence type="ECO:0000313" key="3">
    <source>
        <dbReference type="EMBL" id="CAB9524062.1"/>
    </source>
</evidence>
<evidence type="ECO:0000256" key="1">
    <source>
        <dbReference type="SAM" id="MobiDB-lite"/>
    </source>
</evidence>
<sequence length="211" mass="22912">MLSPSKCLLLLFVCIQQASGFVAVAATNNEKQHGNLSVEQSPGRPRPILVPGSRLSMADADDAKAEETAGEGEEEEEEQIAQSTIKIDDGGSDLTDRFKYKVNALMGVFDPQGDDDERQDGNILNAMLTFPIQYSFNIVGKTSDDTAEAFVQQVKDAVMETTGDEDGMQCQITPRGKNYTKVTVQATVQSAAMISGVYKALEGLEMTVMRF</sequence>
<organism evidence="3 4">
    <name type="scientific">Seminavis robusta</name>
    <dbReference type="NCBI Taxonomy" id="568900"/>
    <lineage>
        <taxon>Eukaryota</taxon>
        <taxon>Sar</taxon>
        <taxon>Stramenopiles</taxon>
        <taxon>Ochrophyta</taxon>
        <taxon>Bacillariophyta</taxon>
        <taxon>Bacillariophyceae</taxon>
        <taxon>Bacillariophycidae</taxon>
        <taxon>Naviculales</taxon>
        <taxon>Naviculaceae</taxon>
        <taxon>Seminavis</taxon>
    </lineage>
</organism>
<evidence type="ECO:0000256" key="2">
    <source>
        <dbReference type="SAM" id="SignalP"/>
    </source>
</evidence>
<reference evidence="3" key="1">
    <citation type="submission" date="2020-06" db="EMBL/GenBank/DDBJ databases">
        <authorList>
            <consortium name="Plant Systems Biology data submission"/>
        </authorList>
    </citation>
    <scope>NUCLEOTIDE SEQUENCE</scope>
    <source>
        <strain evidence="3">D6</strain>
    </source>
</reference>
<feature type="signal peptide" evidence="2">
    <location>
        <begin position="1"/>
        <end position="20"/>
    </location>
</feature>
<feature type="region of interest" description="Disordered" evidence="1">
    <location>
        <begin position="33"/>
        <end position="89"/>
    </location>
</feature>
<feature type="chain" id="PRO_5040135960" evidence="2">
    <location>
        <begin position="21"/>
        <end position="211"/>
    </location>
</feature>
<dbReference type="OrthoDB" id="43442at2759"/>
<name>A0A9N8ELM5_9STRA</name>
<keyword evidence="4" id="KW-1185">Reference proteome</keyword>
<dbReference type="EMBL" id="CAICTM010001487">
    <property type="protein sequence ID" value="CAB9524062.1"/>
    <property type="molecule type" value="Genomic_DNA"/>
</dbReference>
<feature type="compositionally biased region" description="Acidic residues" evidence="1">
    <location>
        <begin position="68"/>
        <end position="79"/>
    </location>
</feature>
<keyword evidence="2" id="KW-0732">Signal</keyword>
<dbReference type="Gene3D" id="3.30.70.260">
    <property type="match status" value="1"/>
</dbReference>
<dbReference type="AlphaFoldDB" id="A0A9N8ELM5"/>
<comment type="caution">
    <text evidence="3">The sequence shown here is derived from an EMBL/GenBank/DDBJ whole genome shotgun (WGS) entry which is preliminary data.</text>
</comment>
<dbReference type="InterPro" id="IPR007454">
    <property type="entry name" value="UPF0250_YbeD-like"/>
</dbReference>
<proteinExistence type="predicted"/>
<dbReference type="Proteomes" id="UP001153069">
    <property type="component" value="Unassembled WGS sequence"/>
</dbReference>
<gene>
    <name evidence="3" type="ORF">SEMRO_1489_G276960.1</name>
</gene>
<accession>A0A9N8ELM5</accession>
<dbReference type="SUPFAM" id="SSF117991">
    <property type="entry name" value="YbeD/HP0495-like"/>
    <property type="match status" value="1"/>
</dbReference>
<evidence type="ECO:0000313" key="4">
    <source>
        <dbReference type="Proteomes" id="UP001153069"/>
    </source>
</evidence>